<sequence length="311" mass="35961">MISSFFSKTKPINYLVLLIMLVLFYVANYFILKINFDSVVFLLLILIAISLQVIGVQETVRTRKTTNTTSFAMLFFVLLCMAVPKILQYKEIVFCNLFLLLSLNRLLALKNLKQVKQKIFDATLWICVASVFDPWVLLFLVVVFLAVYIYGTKEFKNWLVPIIAIVFFVLLISAFLVLTKNINFIENHYVIHVDTNLLESFMANFSIKPFLYIIVILIVASFVLVKQGYQGVGRIIHLRLLLVYFLVVIVVFSVQNLENKNYTILLYSFFPAAIFATNFMETFKKKRLKEAVLLVCILIPFTLLLIDLVKK</sequence>
<feature type="transmembrane region" description="Helical" evidence="1">
    <location>
        <begin position="157"/>
        <end position="178"/>
    </location>
</feature>
<keyword evidence="1" id="KW-1133">Transmembrane helix</keyword>
<feature type="transmembrane region" description="Helical" evidence="1">
    <location>
        <begin position="12"/>
        <end position="32"/>
    </location>
</feature>
<protein>
    <submittedName>
        <fullName evidence="2">DUF6427 family protein</fullName>
    </submittedName>
</protein>
<evidence type="ECO:0000256" key="1">
    <source>
        <dbReference type="SAM" id="Phobius"/>
    </source>
</evidence>
<name>A0ABW5MXR7_9FLAO</name>
<comment type="caution">
    <text evidence="2">The sequence shown here is derived from an EMBL/GenBank/DDBJ whole genome shotgun (WGS) entry which is preliminary data.</text>
</comment>
<dbReference type="EMBL" id="JBHULB010000017">
    <property type="protein sequence ID" value="MFD2588012.1"/>
    <property type="molecule type" value="Genomic_DNA"/>
</dbReference>
<feature type="transmembrane region" description="Helical" evidence="1">
    <location>
        <begin position="38"/>
        <end position="56"/>
    </location>
</feature>
<feature type="transmembrane region" description="Helical" evidence="1">
    <location>
        <begin position="68"/>
        <end position="87"/>
    </location>
</feature>
<keyword evidence="1" id="KW-0472">Membrane</keyword>
<feature type="transmembrane region" description="Helical" evidence="1">
    <location>
        <begin position="210"/>
        <end position="229"/>
    </location>
</feature>
<dbReference type="Pfam" id="PF19992">
    <property type="entry name" value="DUF6427"/>
    <property type="match status" value="1"/>
</dbReference>
<feature type="transmembrane region" description="Helical" evidence="1">
    <location>
        <begin position="124"/>
        <end position="151"/>
    </location>
</feature>
<reference evidence="3" key="1">
    <citation type="journal article" date="2019" name="Int. J. Syst. Evol. Microbiol.">
        <title>The Global Catalogue of Microorganisms (GCM) 10K type strain sequencing project: providing services to taxonomists for standard genome sequencing and annotation.</title>
        <authorList>
            <consortium name="The Broad Institute Genomics Platform"/>
            <consortium name="The Broad Institute Genome Sequencing Center for Infectious Disease"/>
            <person name="Wu L."/>
            <person name="Ma J."/>
        </authorList>
    </citation>
    <scope>NUCLEOTIDE SEQUENCE [LARGE SCALE GENOMIC DNA]</scope>
    <source>
        <strain evidence="3">KCTC 52368</strain>
    </source>
</reference>
<evidence type="ECO:0000313" key="2">
    <source>
        <dbReference type="EMBL" id="MFD2588012.1"/>
    </source>
</evidence>
<keyword evidence="3" id="KW-1185">Reference proteome</keyword>
<organism evidence="2 3">
    <name type="scientific">Croceitalea marina</name>
    <dbReference type="NCBI Taxonomy" id="1775166"/>
    <lineage>
        <taxon>Bacteria</taxon>
        <taxon>Pseudomonadati</taxon>
        <taxon>Bacteroidota</taxon>
        <taxon>Flavobacteriia</taxon>
        <taxon>Flavobacteriales</taxon>
        <taxon>Flavobacteriaceae</taxon>
        <taxon>Croceitalea</taxon>
    </lineage>
</organism>
<dbReference type="InterPro" id="IPR045625">
    <property type="entry name" value="DUF6427"/>
</dbReference>
<feature type="transmembrane region" description="Helical" evidence="1">
    <location>
        <begin position="235"/>
        <end position="254"/>
    </location>
</feature>
<feature type="transmembrane region" description="Helical" evidence="1">
    <location>
        <begin position="93"/>
        <end position="112"/>
    </location>
</feature>
<feature type="transmembrane region" description="Helical" evidence="1">
    <location>
        <begin position="261"/>
        <end position="279"/>
    </location>
</feature>
<keyword evidence="1" id="KW-0812">Transmembrane</keyword>
<gene>
    <name evidence="2" type="ORF">ACFSQJ_13790</name>
</gene>
<feature type="transmembrane region" description="Helical" evidence="1">
    <location>
        <begin position="291"/>
        <end position="309"/>
    </location>
</feature>
<evidence type="ECO:0000313" key="3">
    <source>
        <dbReference type="Proteomes" id="UP001597526"/>
    </source>
</evidence>
<accession>A0ABW5MXR7</accession>
<proteinExistence type="predicted"/>
<dbReference type="Proteomes" id="UP001597526">
    <property type="component" value="Unassembled WGS sequence"/>
</dbReference>
<dbReference type="RefSeq" id="WP_377767552.1">
    <property type="nucleotide sequence ID" value="NZ_JBHULB010000017.1"/>
</dbReference>